<protein>
    <recommendedName>
        <fullName evidence="7 8">Glutamate racemase</fullName>
        <ecNumber evidence="2 8">5.1.1.3</ecNumber>
    </recommendedName>
</protein>
<dbReference type="Gene3D" id="3.40.50.1860">
    <property type="match status" value="2"/>
</dbReference>
<feature type="binding site" evidence="8">
    <location>
        <begin position="181"/>
        <end position="182"/>
    </location>
    <ligand>
        <name>substrate</name>
    </ligand>
</feature>
<dbReference type="eggNOG" id="COG0796">
    <property type="taxonomic scope" value="Bacteria"/>
</dbReference>
<dbReference type="RefSeq" id="WP_013277966.1">
    <property type="nucleotide sequence ID" value="NC_014378.1"/>
</dbReference>
<evidence type="ECO:0000256" key="8">
    <source>
        <dbReference type="HAMAP-Rule" id="MF_00258"/>
    </source>
</evidence>
<evidence type="ECO:0000256" key="5">
    <source>
        <dbReference type="ARBA" id="ARBA00023235"/>
    </source>
</evidence>
<dbReference type="STRING" id="574087.Acear_0991"/>
<dbReference type="GO" id="GO:0071555">
    <property type="term" value="P:cell wall organization"/>
    <property type="evidence" value="ECO:0007669"/>
    <property type="project" value="UniProtKB-KW"/>
</dbReference>
<feature type="active site" description="Proton donor/acceptor" evidence="8">
    <location>
        <position position="70"/>
    </location>
</feature>
<keyword evidence="5 8" id="KW-0413">Isomerase</keyword>
<evidence type="ECO:0000256" key="1">
    <source>
        <dbReference type="ARBA" id="ARBA00001602"/>
    </source>
</evidence>
<dbReference type="EMBL" id="CP002105">
    <property type="protein sequence ID" value="ADL12520.1"/>
    <property type="molecule type" value="Genomic_DNA"/>
</dbReference>
<dbReference type="GO" id="GO:0008881">
    <property type="term" value="F:glutamate racemase activity"/>
    <property type="evidence" value="ECO:0007669"/>
    <property type="project" value="UniProtKB-UniRule"/>
</dbReference>
<dbReference type="PANTHER" id="PTHR21198">
    <property type="entry name" value="GLUTAMATE RACEMASE"/>
    <property type="match status" value="1"/>
</dbReference>
<dbReference type="FunFam" id="3.40.50.1860:FF:000002">
    <property type="entry name" value="Glutamate racemase"/>
    <property type="match status" value="1"/>
</dbReference>
<evidence type="ECO:0000256" key="7">
    <source>
        <dbReference type="ARBA" id="ARBA00070053"/>
    </source>
</evidence>
<dbReference type="Pfam" id="PF01177">
    <property type="entry name" value="Asp_Glu_race"/>
    <property type="match status" value="1"/>
</dbReference>
<dbReference type="AlphaFoldDB" id="D9QPS9"/>
<dbReference type="InterPro" id="IPR001920">
    <property type="entry name" value="Asp/Glu_race"/>
</dbReference>
<dbReference type="InterPro" id="IPR015942">
    <property type="entry name" value="Asp/Glu/hydantoin_racemase"/>
</dbReference>
<evidence type="ECO:0000256" key="2">
    <source>
        <dbReference type="ARBA" id="ARBA00013090"/>
    </source>
</evidence>
<dbReference type="GO" id="GO:0009252">
    <property type="term" value="P:peptidoglycan biosynthetic process"/>
    <property type="evidence" value="ECO:0007669"/>
    <property type="project" value="UniProtKB-UniRule"/>
</dbReference>
<dbReference type="Proteomes" id="UP000001661">
    <property type="component" value="Chromosome"/>
</dbReference>
<dbReference type="GO" id="GO:0008360">
    <property type="term" value="P:regulation of cell shape"/>
    <property type="evidence" value="ECO:0007669"/>
    <property type="project" value="UniProtKB-KW"/>
</dbReference>
<dbReference type="KEGG" id="aar:Acear_0991"/>
<accession>D9QPS9</accession>
<organism evidence="9 10">
    <name type="scientific">Acetohalobium arabaticum (strain ATCC 49924 / DSM 5501 / Z-7288)</name>
    <dbReference type="NCBI Taxonomy" id="574087"/>
    <lineage>
        <taxon>Bacteria</taxon>
        <taxon>Bacillati</taxon>
        <taxon>Bacillota</taxon>
        <taxon>Clostridia</taxon>
        <taxon>Halanaerobiales</taxon>
        <taxon>Halobacteroidaceae</taxon>
        <taxon>Acetohalobium</taxon>
    </lineage>
</organism>
<evidence type="ECO:0000313" key="9">
    <source>
        <dbReference type="EMBL" id="ADL12520.1"/>
    </source>
</evidence>
<dbReference type="EC" id="5.1.1.3" evidence="2 8"/>
<sequence>MKIGFFDSGVGGITVLKEALKVLPNKDYIYYADTANVPYGTKPKEEVKHYVFDAVDFITDQGINALVIACNTATSVAVNDLRDEFQFPIIGMEPAVKPAVEKNKTKKVLVTATPLTLQEEKLWELVAKIGSKDIIDSLPLPKLVEFAENFIFDEETILSYLEERFSSYDLNRYSSIVLGCTHFIFYRRLFRKIIPDDVEIIDGNRGAVKQLKRQLKAPEHKSGTGEIIFYSSKKGNEDNIALREYIRLLD</sequence>
<dbReference type="InterPro" id="IPR018187">
    <property type="entry name" value="Asp/Glu_racemase_AS_1"/>
</dbReference>
<reference evidence="9 10" key="1">
    <citation type="journal article" date="2010" name="Stand. Genomic Sci.">
        <title>Complete genome sequence of Acetohalobium arabaticum type strain (Z-7288).</title>
        <authorList>
            <person name="Sikorski J."/>
            <person name="Lapidus A."/>
            <person name="Chertkov O."/>
            <person name="Lucas S."/>
            <person name="Copeland A."/>
            <person name="Glavina Del Rio T."/>
            <person name="Nolan M."/>
            <person name="Tice H."/>
            <person name="Cheng J.F."/>
            <person name="Han C."/>
            <person name="Brambilla E."/>
            <person name="Pitluck S."/>
            <person name="Liolios K."/>
            <person name="Ivanova N."/>
            <person name="Mavromatis K."/>
            <person name="Mikhailova N."/>
            <person name="Pati A."/>
            <person name="Bruce D."/>
            <person name="Detter C."/>
            <person name="Tapia R."/>
            <person name="Goodwin L."/>
            <person name="Chen A."/>
            <person name="Palaniappan K."/>
            <person name="Land M."/>
            <person name="Hauser L."/>
            <person name="Chang Y.J."/>
            <person name="Jeffries C.D."/>
            <person name="Rohde M."/>
            <person name="Goker M."/>
            <person name="Spring S."/>
            <person name="Woyke T."/>
            <person name="Bristow J."/>
            <person name="Eisen J.A."/>
            <person name="Markowitz V."/>
            <person name="Hugenholtz P."/>
            <person name="Kyrpides N.C."/>
            <person name="Klenk H.P."/>
        </authorList>
    </citation>
    <scope>NUCLEOTIDE SEQUENCE [LARGE SCALE GENOMIC DNA]</scope>
    <source>
        <strain evidence="10">ATCC 49924 / DSM 5501 / Z-7288</strain>
    </source>
</reference>
<keyword evidence="3 8" id="KW-0133">Cell shape</keyword>
<feature type="binding site" evidence="8">
    <location>
        <begin position="7"/>
        <end position="8"/>
    </location>
    <ligand>
        <name>substrate</name>
    </ligand>
</feature>
<dbReference type="SUPFAM" id="SSF53681">
    <property type="entry name" value="Aspartate/glutamate racemase"/>
    <property type="match status" value="2"/>
</dbReference>
<feature type="binding site" evidence="8">
    <location>
        <begin position="39"/>
        <end position="40"/>
    </location>
    <ligand>
        <name>substrate</name>
    </ligand>
</feature>
<evidence type="ECO:0000256" key="3">
    <source>
        <dbReference type="ARBA" id="ARBA00022960"/>
    </source>
</evidence>
<dbReference type="OrthoDB" id="9801055at2"/>
<keyword evidence="6 8" id="KW-0961">Cell wall biogenesis/degradation</keyword>
<dbReference type="PANTHER" id="PTHR21198:SF3">
    <property type="entry name" value="GLUTAMATE RACEMASE"/>
    <property type="match status" value="1"/>
</dbReference>
<proteinExistence type="inferred from homology"/>
<evidence type="ECO:0000313" key="10">
    <source>
        <dbReference type="Proteomes" id="UP000001661"/>
    </source>
</evidence>
<dbReference type="PROSITE" id="PS00923">
    <property type="entry name" value="ASP_GLU_RACEMASE_1"/>
    <property type="match status" value="1"/>
</dbReference>
<keyword evidence="4 8" id="KW-0573">Peptidoglycan synthesis</keyword>
<comment type="pathway">
    <text evidence="8">Cell wall biogenesis; peptidoglycan biosynthesis.</text>
</comment>
<dbReference type="HAMAP" id="MF_00258">
    <property type="entry name" value="Glu_racemase"/>
    <property type="match status" value="1"/>
</dbReference>
<feature type="active site" description="Proton donor/acceptor" evidence="8">
    <location>
        <position position="180"/>
    </location>
</feature>
<evidence type="ECO:0000256" key="4">
    <source>
        <dbReference type="ARBA" id="ARBA00022984"/>
    </source>
</evidence>
<comment type="function">
    <text evidence="8">Provides the (R)-glutamate required for cell wall biosynthesis.</text>
</comment>
<dbReference type="NCBIfam" id="TIGR00067">
    <property type="entry name" value="glut_race"/>
    <property type="match status" value="1"/>
</dbReference>
<evidence type="ECO:0000256" key="6">
    <source>
        <dbReference type="ARBA" id="ARBA00023316"/>
    </source>
</evidence>
<gene>
    <name evidence="8" type="primary">murI</name>
    <name evidence="9" type="ordered locus">Acear_0991</name>
</gene>
<name>D9QPS9_ACEAZ</name>
<dbReference type="HOGENOM" id="CLU_052344_1_0_9"/>
<keyword evidence="10" id="KW-1185">Reference proteome</keyword>
<feature type="binding site" evidence="8">
    <location>
        <begin position="71"/>
        <end position="72"/>
    </location>
    <ligand>
        <name>substrate</name>
    </ligand>
</feature>
<comment type="similarity">
    <text evidence="8">Belongs to the aspartate/glutamate racemases family.</text>
</comment>
<dbReference type="InterPro" id="IPR004391">
    <property type="entry name" value="Glu_race"/>
</dbReference>
<comment type="catalytic activity">
    <reaction evidence="1 8">
        <text>L-glutamate = D-glutamate</text>
        <dbReference type="Rhea" id="RHEA:12813"/>
        <dbReference type="ChEBI" id="CHEBI:29985"/>
        <dbReference type="ChEBI" id="CHEBI:29986"/>
        <dbReference type="EC" id="5.1.1.3"/>
    </reaction>
</comment>
<dbReference type="UniPathway" id="UPA00219"/>